<keyword evidence="5" id="KW-1185">Reference proteome</keyword>
<keyword evidence="2 4" id="KW-0067">ATP-binding</keyword>
<dbReference type="Proteomes" id="UP000477680">
    <property type="component" value="Chromosome"/>
</dbReference>
<dbReference type="SMART" id="SM00382">
    <property type="entry name" value="AAA"/>
    <property type="match status" value="2"/>
</dbReference>
<dbReference type="KEGG" id="kim:G3T16_11835"/>
<dbReference type="PROSITE" id="PS50893">
    <property type="entry name" value="ABC_TRANSPORTER_2"/>
    <property type="match status" value="2"/>
</dbReference>
<name>A0A6C0U4U5_9GAMM</name>
<dbReference type="InterPro" id="IPR003439">
    <property type="entry name" value="ABC_transporter-like_ATP-bd"/>
</dbReference>
<feature type="domain" description="ABC transporter" evidence="3">
    <location>
        <begin position="8"/>
        <end position="242"/>
    </location>
</feature>
<accession>A0A6C0U4U5</accession>
<keyword evidence="1" id="KW-0547">Nucleotide-binding</keyword>
<sequence length="498" mass="54844">MSSNTTLFSMRDISLVYRAKPVLRHIDWELLQGQHWACIGPNGAGKTSLARILSGQASHFSGQFQASPELPRQGVAYVCFEQAQALCARDRKLDDSEFRADASDPGTRVQDAILDGREPDNRFRDWVARLRMEHILQRGLRFISTGEMRKTLLVRALLSQPALLILDSPLDGLDHASQQAMREAIDELLQGTASVLLLCRQLEDIPAGVSHVLVLDNGRVLDCGERASVLAQPAVRALMDPPLPPLGALPAPAQRPYSLPDGPLLTLRDVSVSYGELQVLRGVNWEFRRGQHCCISGPNGCGKTTLLSLITGDNHKAYGQDITLFGRRRGSGESIWDIKQKYGQLDTQLQLNFAHNMRALEVVVSGFFDSVGLFDDWGDVQRHTAQQWLTALGLAQYSRAGFDTLSFGLQRMVLLARAMVKSPAILLLDEPTLGLDGPHRQLMLRAIDHIATHSDTQIIFVSHSAGDTPACINQQLRFVPTDDGFALQCDESAAPECS</sequence>
<dbReference type="Gene3D" id="3.40.50.300">
    <property type="entry name" value="P-loop containing nucleotide triphosphate hydrolases"/>
    <property type="match status" value="2"/>
</dbReference>
<dbReference type="Pfam" id="PF00005">
    <property type="entry name" value="ABC_tran"/>
    <property type="match status" value="2"/>
</dbReference>
<gene>
    <name evidence="4" type="ORF">G3T16_11835</name>
</gene>
<organism evidence="4 5">
    <name type="scientific">Kineobactrum salinum</name>
    <dbReference type="NCBI Taxonomy" id="2708301"/>
    <lineage>
        <taxon>Bacteria</taxon>
        <taxon>Pseudomonadati</taxon>
        <taxon>Pseudomonadota</taxon>
        <taxon>Gammaproteobacteria</taxon>
        <taxon>Cellvibrionales</taxon>
        <taxon>Halieaceae</taxon>
        <taxon>Kineobactrum</taxon>
    </lineage>
</organism>
<evidence type="ECO:0000256" key="1">
    <source>
        <dbReference type="ARBA" id="ARBA00022741"/>
    </source>
</evidence>
<evidence type="ECO:0000313" key="4">
    <source>
        <dbReference type="EMBL" id="QIB66007.1"/>
    </source>
</evidence>
<evidence type="ECO:0000256" key="2">
    <source>
        <dbReference type="ARBA" id="ARBA00022840"/>
    </source>
</evidence>
<dbReference type="AlphaFoldDB" id="A0A6C0U4U5"/>
<evidence type="ECO:0000313" key="5">
    <source>
        <dbReference type="Proteomes" id="UP000477680"/>
    </source>
</evidence>
<protein>
    <submittedName>
        <fullName evidence="4">ATP-binding cassette domain-containing protein</fullName>
    </submittedName>
</protein>
<dbReference type="PANTHER" id="PTHR43158">
    <property type="entry name" value="SKFA PEPTIDE EXPORT ATP-BINDING PROTEIN SKFE"/>
    <property type="match status" value="1"/>
</dbReference>
<dbReference type="GO" id="GO:0016887">
    <property type="term" value="F:ATP hydrolysis activity"/>
    <property type="evidence" value="ECO:0007669"/>
    <property type="project" value="InterPro"/>
</dbReference>
<dbReference type="PANTHER" id="PTHR43158:SF2">
    <property type="entry name" value="SKFA PEPTIDE EXPORT ATP-BINDING PROTEIN SKFE"/>
    <property type="match status" value="1"/>
</dbReference>
<dbReference type="InterPro" id="IPR027417">
    <property type="entry name" value="P-loop_NTPase"/>
</dbReference>
<dbReference type="GO" id="GO:0005524">
    <property type="term" value="F:ATP binding"/>
    <property type="evidence" value="ECO:0007669"/>
    <property type="project" value="UniProtKB-KW"/>
</dbReference>
<feature type="domain" description="ABC transporter" evidence="3">
    <location>
        <begin position="265"/>
        <end position="498"/>
    </location>
</feature>
<proteinExistence type="predicted"/>
<dbReference type="EMBL" id="CP048711">
    <property type="protein sequence ID" value="QIB66007.1"/>
    <property type="molecule type" value="Genomic_DNA"/>
</dbReference>
<dbReference type="InterPro" id="IPR003593">
    <property type="entry name" value="AAA+_ATPase"/>
</dbReference>
<dbReference type="SUPFAM" id="SSF52540">
    <property type="entry name" value="P-loop containing nucleoside triphosphate hydrolases"/>
    <property type="match status" value="2"/>
</dbReference>
<dbReference type="RefSeq" id="WP_163495444.1">
    <property type="nucleotide sequence ID" value="NZ_CP048711.1"/>
</dbReference>
<evidence type="ECO:0000259" key="3">
    <source>
        <dbReference type="PROSITE" id="PS50893"/>
    </source>
</evidence>
<reference evidence="4 5" key="1">
    <citation type="submission" date="2020-02" db="EMBL/GenBank/DDBJ databases">
        <title>Genome sequencing for Kineobactrum sp. M2.</title>
        <authorList>
            <person name="Park S.-J."/>
        </authorList>
    </citation>
    <scope>NUCLEOTIDE SEQUENCE [LARGE SCALE GENOMIC DNA]</scope>
    <source>
        <strain evidence="4 5">M2</strain>
    </source>
</reference>